<gene>
    <name evidence="2" type="ORF">EDC65_5363</name>
</gene>
<sequence length="165" mass="18747">MRAAPARLAGATGGTMDGSVATSSDTGKKRFADLVRLHAQKAKFITREQEIKLLEEGLNRYDMSLADSRNIVRGVADEMAVTLERDVDSAATAILRGFATKRRNKIRKGEFEQAVAFYRLQAENSLSETEIRRRVKMIMENNDWKPKRAGLIVRSRRWYRSIKVD</sequence>
<proteinExistence type="predicted"/>
<organism evidence="2 3">
    <name type="scientific">Stella humosa</name>
    <dbReference type="NCBI Taxonomy" id="94"/>
    <lineage>
        <taxon>Bacteria</taxon>
        <taxon>Pseudomonadati</taxon>
        <taxon>Pseudomonadota</taxon>
        <taxon>Alphaproteobacteria</taxon>
        <taxon>Rhodospirillales</taxon>
        <taxon>Stellaceae</taxon>
        <taxon>Stella</taxon>
    </lineage>
</organism>
<dbReference type="Proteomes" id="UP000278222">
    <property type="component" value="Unassembled WGS sequence"/>
</dbReference>
<keyword evidence="3" id="KW-1185">Reference proteome</keyword>
<accession>A0A3N1KRR4</accession>
<reference evidence="2 3" key="1">
    <citation type="submission" date="2018-11" db="EMBL/GenBank/DDBJ databases">
        <title>Genomic Encyclopedia of Type Strains, Phase IV (KMG-IV): sequencing the most valuable type-strain genomes for metagenomic binning, comparative biology and taxonomic classification.</title>
        <authorList>
            <person name="Goeker M."/>
        </authorList>
    </citation>
    <scope>NUCLEOTIDE SEQUENCE [LARGE SCALE GENOMIC DNA]</scope>
    <source>
        <strain evidence="2 3">DSM 5900</strain>
    </source>
</reference>
<comment type="caution">
    <text evidence="2">The sequence shown here is derived from an EMBL/GenBank/DDBJ whole genome shotgun (WGS) entry which is preliminary data.</text>
</comment>
<evidence type="ECO:0000313" key="3">
    <source>
        <dbReference type="Proteomes" id="UP000278222"/>
    </source>
</evidence>
<evidence type="ECO:0000313" key="2">
    <source>
        <dbReference type="EMBL" id="ROP81028.1"/>
    </source>
</evidence>
<dbReference type="AlphaFoldDB" id="A0A3N1KRR4"/>
<feature type="region of interest" description="Disordered" evidence="1">
    <location>
        <begin position="1"/>
        <end position="25"/>
    </location>
</feature>
<evidence type="ECO:0000256" key="1">
    <source>
        <dbReference type="SAM" id="MobiDB-lite"/>
    </source>
</evidence>
<protein>
    <submittedName>
        <fullName evidence="2">Uncharacterized protein</fullName>
    </submittedName>
</protein>
<name>A0A3N1KRR4_9PROT</name>
<dbReference type="EMBL" id="RJKX01000019">
    <property type="protein sequence ID" value="ROP81028.1"/>
    <property type="molecule type" value="Genomic_DNA"/>
</dbReference>